<geneLocation type="plasmid" evidence="3">
    <name>pPD1</name>
</geneLocation>
<dbReference type="RefSeq" id="WP_010824070.1">
    <property type="nucleotide sequence ID" value="NZ_KT290268.1"/>
</dbReference>
<evidence type="ECO:0000256" key="2">
    <source>
        <dbReference type="SAM" id="Phobius"/>
    </source>
</evidence>
<proteinExistence type="predicted"/>
<reference evidence="3" key="1">
    <citation type="journal article" date="2015" name="Nature">
        <title>Bacteriocin production augments niche competition by enterococci in the mammalian gastrointestinal tract.</title>
        <authorList>
            <person name="Kommineni S."/>
            <person name="Bretl D.J."/>
            <person name="Lam V."/>
            <person name="Chakraborty R."/>
            <person name="Hayward M."/>
            <person name="Simpson P."/>
            <person name="Cao Y."/>
            <person name="Bousounis P."/>
            <person name="Kristich C.J."/>
            <person name="Salzman N.H."/>
        </authorList>
    </citation>
    <scope>NUCLEOTIDE SEQUENCE</scope>
    <source>
        <strain evidence="3">CK135</strain>
        <plasmid evidence="3">pPD1</plasmid>
    </source>
</reference>
<feature type="transmembrane region" description="Helical" evidence="2">
    <location>
        <begin position="152"/>
        <end position="170"/>
    </location>
</feature>
<keyword evidence="1" id="KW-0175">Coiled coil</keyword>
<evidence type="ECO:0000313" key="3">
    <source>
        <dbReference type="EMBL" id="AKU62197.1"/>
    </source>
</evidence>
<sequence>MAVEVEILSSNVEVLAKQPSLELLPFLDFLEITQYMEIDETVTFQLLEVNGDPFYRGTFTKLSEGWTLERDIQKKLNQLIKQKKMTAEQAENLFYKLSFKNPQEAKARSGKEKEIGFFKKEKKIKKAKKVGNPKRKKQVVFPIKLSQKQLKILGVFAIGILLIVIGWKFMAGSQSTAKTSSEPTYQQLVNKEKYAEIVKKYPEKEPELIEELFQKEDKAGLKIIAEHSNTQLAQLYLAFLEKDWQKATELSKLPQESDVQAMVGYAFLEQGKIEEAKLINKEIQNVTLTKQIKSKEIEQAYKLLRERKIPEAERINERLKDNELDEAIKVAKSIHNLLEKYAKDKENKELSEKERKEAADNYQLWLKNLEQIGKSAH</sequence>
<organism evidence="3">
    <name type="scientific">Enterococcus faecalis</name>
    <name type="common">Streptococcus faecalis</name>
    <dbReference type="NCBI Taxonomy" id="1351"/>
    <lineage>
        <taxon>Bacteria</taxon>
        <taxon>Bacillati</taxon>
        <taxon>Bacillota</taxon>
        <taxon>Bacilli</taxon>
        <taxon>Lactobacillales</taxon>
        <taxon>Enterococcaceae</taxon>
        <taxon>Enterococcus</taxon>
    </lineage>
</organism>
<keyword evidence="2" id="KW-0472">Membrane</keyword>
<keyword evidence="2" id="KW-0812">Transmembrane</keyword>
<keyword evidence="2" id="KW-1133">Transmembrane helix</keyword>
<evidence type="ECO:0000256" key="1">
    <source>
        <dbReference type="SAM" id="Coils"/>
    </source>
</evidence>
<protein>
    <submittedName>
        <fullName evidence="3">Ppd27</fullName>
    </submittedName>
</protein>
<accession>A0A0N7DII2</accession>
<gene>
    <name evidence="3" type="primary">ppd27</name>
</gene>
<dbReference type="AlphaFoldDB" id="A0A0N7DII2"/>
<name>A0A0N7DII2_ENTFL</name>
<dbReference type="EMBL" id="KT290268">
    <property type="protein sequence ID" value="AKU62197.1"/>
    <property type="molecule type" value="Genomic_DNA"/>
</dbReference>
<keyword evidence="3" id="KW-0614">Plasmid</keyword>
<feature type="coiled-coil region" evidence="1">
    <location>
        <begin position="334"/>
        <end position="361"/>
    </location>
</feature>